<reference evidence="3 4" key="1">
    <citation type="submission" date="2024-11" db="EMBL/GenBank/DDBJ databases">
        <title>Adaptive evolution of stress response genes in parasites aligns with host niche diversity.</title>
        <authorList>
            <person name="Hahn C."/>
            <person name="Resl P."/>
        </authorList>
    </citation>
    <scope>NUCLEOTIDE SEQUENCE [LARGE SCALE GENOMIC DNA]</scope>
    <source>
        <strain evidence="3">EGGRZ-B1_66</strain>
        <tissue evidence="3">Body</tissue>
    </source>
</reference>
<dbReference type="InterPro" id="IPR002018">
    <property type="entry name" value="CarbesteraseB"/>
</dbReference>
<dbReference type="AlphaFoldDB" id="A0ABD2QLI1"/>
<dbReference type="EMBL" id="JBJKFK010000056">
    <property type="protein sequence ID" value="KAL3320372.1"/>
    <property type="molecule type" value="Genomic_DNA"/>
</dbReference>
<keyword evidence="4" id="KW-1185">Reference proteome</keyword>
<gene>
    <name evidence="3" type="ORF">Ciccas_000932</name>
</gene>
<name>A0ABD2QLI1_9PLAT</name>
<feature type="domain" description="Carboxylesterase type B" evidence="2">
    <location>
        <begin position="3"/>
        <end position="98"/>
    </location>
</feature>
<dbReference type="SUPFAM" id="SSF53474">
    <property type="entry name" value="alpha/beta-Hydrolases"/>
    <property type="match status" value="1"/>
</dbReference>
<evidence type="ECO:0000313" key="3">
    <source>
        <dbReference type="EMBL" id="KAL3320372.1"/>
    </source>
</evidence>
<organism evidence="3 4">
    <name type="scientific">Cichlidogyrus casuarinus</name>
    <dbReference type="NCBI Taxonomy" id="1844966"/>
    <lineage>
        <taxon>Eukaryota</taxon>
        <taxon>Metazoa</taxon>
        <taxon>Spiralia</taxon>
        <taxon>Lophotrochozoa</taxon>
        <taxon>Platyhelminthes</taxon>
        <taxon>Monogenea</taxon>
        <taxon>Monopisthocotylea</taxon>
        <taxon>Dactylogyridea</taxon>
        <taxon>Ancyrocephalidae</taxon>
        <taxon>Cichlidogyrus</taxon>
    </lineage>
</organism>
<comment type="similarity">
    <text evidence="1">Belongs to the type-B carboxylesterase/lipase family.</text>
</comment>
<evidence type="ECO:0000259" key="2">
    <source>
        <dbReference type="Pfam" id="PF00135"/>
    </source>
</evidence>
<dbReference type="InterPro" id="IPR051093">
    <property type="entry name" value="Neuroligin/BSAL"/>
</dbReference>
<evidence type="ECO:0000313" key="4">
    <source>
        <dbReference type="Proteomes" id="UP001626550"/>
    </source>
</evidence>
<dbReference type="Pfam" id="PF00135">
    <property type="entry name" value="COesterase"/>
    <property type="match status" value="1"/>
</dbReference>
<accession>A0ABD2QLI1</accession>
<comment type="caution">
    <text evidence="3">The sequence shown here is derived from an EMBL/GenBank/DDBJ whole genome shotgun (WGS) entry which is preliminary data.</text>
</comment>
<sequence>MKEHPSKQMEEIEQLLSDYYVKCSNLQILDVHLYSFEHRLKNLPLPKWGGVPRGSELDFIFGQPFNPAFEKYFYSFTKEEKELSKQMMSLWRNFAYTG</sequence>
<proteinExistence type="inferred from homology"/>
<dbReference type="Gene3D" id="3.40.50.1820">
    <property type="entry name" value="alpha/beta hydrolase"/>
    <property type="match status" value="1"/>
</dbReference>
<dbReference type="InterPro" id="IPR029058">
    <property type="entry name" value="AB_hydrolase_fold"/>
</dbReference>
<dbReference type="Proteomes" id="UP001626550">
    <property type="component" value="Unassembled WGS sequence"/>
</dbReference>
<protein>
    <recommendedName>
        <fullName evidence="2">Carboxylesterase type B domain-containing protein</fullName>
    </recommendedName>
</protein>
<evidence type="ECO:0000256" key="1">
    <source>
        <dbReference type="ARBA" id="ARBA00005964"/>
    </source>
</evidence>
<dbReference type="PANTHER" id="PTHR43903">
    <property type="entry name" value="NEUROLIGIN"/>
    <property type="match status" value="1"/>
</dbReference>